<name>A0A2N9HPN5_FAGSY</name>
<dbReference type="AlphaFoldDB" id="A0A2N9HPN5"/>
<protein>
    <submittedName>
        <fullName evidence="1">Uncharacterized protein</fullName>
    </submittedName>
</protein>
<organism evidence="1">
    <name type="scientific">Fagus sylvatica</name>
    <name type="common">Beechnut</name>
    <dbReference type="NCBI Taxonomy" id="28930"/>
    <lineage>
        <taxon>Eukaryota</taxon>
        <taxon>Viridiplantae</taxon>
        <taxon>Streptophyta</taxon>
        <taxon>Embryophyta</taxon>
        <taxon>Tracheophyta</taxon>
        <taxon>Spermatophyta</taxon>
        <taxon>Magnoliopsida</taxon>
        <taxon>eudicotyledons</taxon>
        <taxon>Gunneridae</taxon>
        <taxon>Pentapetalae</taxon>
        <taxon>rosids</taxon>
        <taxon>fabids</taxon>
        <taxon>Fagales</taxon>
        <taxon>Fagaceae</taxon>
        <taxon>Fagus</taxon>
    </lineage>
</organism>
<reference evidence="1" key="1">
    <citation type="submission" date="2018-02" db="EMBL/GenBank/DDBJ databases">
        <authorList>
            <person name="Cohen D.B."/>
            <person name="Kent A.D."/>
        </authorList>
    </citation>
    <scope>NUCLEOTIDE SEQUENCE</scope>
</reference>
<dbReference type="EMBL" id="OIVN01004223">
    <property type="protein sequence ID" value="SPD16107.1"/>
    <property type="molecule type" value="Genomic_DNA"/>
</dbReference>
<sequence length="117" mass="12034">MMDAISRPSRPALSPKPYSIHIPSTKYYLPAQMLQYAFFSNVGAELIGAWDFLKRVQGSDVKVALVGGGGEGCGVVVANIKGGVVVMVVTGNSGGNGDNGGTVEDNGNNGNAITMVC</sequence>
<evidence type="ECO:0000313" key="1">
    <source>
        <dbReference type="EMBL" id="SPD16107.1"/>
    </source>
</evidence>
<accession>A0A2N9HPN5</accession>
<proteinExistence type="predicted"/>
<gene>
    <name evidence="1" type="ORF">FSB_LOCUS43989</name>
</gene>